<evidence type="ECO:0000256" key="5">
    <source>
        <dbReference type="ARBA" id="ARBA00022826"/>
    </source>
</evidence>
<evidence type="ECO:0000259" key="13">
    <source>
        <dbReference type="Pfam" id="PF00520"/>
    </source>
</evidence>
<proteinExistence type="predicted"/>
<dbReference type="RefSeq" id="WP_123711835.1">
    <property type="nucleotide sequence ID" value="NZ_RKHR01000004.1"/>
</dbReference>
<feature type="transmembrane region" description="Helical" evidence="12">
    <location>
        <begin position="25"/>
        <end position="42"/>
    </location>
</feature>
<dbReference type="GO" id="GO:0008076">
    <property type="term" value="C:voltage-gated potassium channel complex"/>
    <property type="evidence" value="ECO:0007669"/>
    <property type="project" value="InterPro"/>
</dbReference>
<feature type="transmembrane region" description="Helical" evidence="12">
    <location>
        <begin position="54"/>
        <end position="73"/>
    </location>
</feature>
<gene>
    <name evidence="14" type="ORF">EDC56_1409</name>
</gene>
<evidence type="ECO:0000256" key="8">
    <source>
        <dbReference type="ARBA" id="ARBA00022989"/>
    </source>
</evidence>
<evidence type="ECO:0000256" key="10">
    <source>
        <dbReference type="ARBA" id="ARBA00023136"/>
    </source>
</evidence>
<evidence type="ECO:0000256" key="11">
    <source>
        <dbReference type="ARBA" id="ARBA00023303"/>
    </source>
</evidence>
<protein>
    <submittedName>
        <fullName evidence="14">Voltage-gated potassium channel</fullName>
    </submittedName>
</protein>
<keyword evidence="7" id="KW-0630">Potassium</keyword>
<dbReference type="Gene3D" id="1.20.120.350">
    <property type="entry name" value="Voltage-gated potassium channels. Chain C"/>
    <property type="match status" value="1"/>
</dbReference>
<keyword evidence="5" id="KW-0631">Potassium channel</keyword>
<dbReference type="PRINTS" id="PR00169">
    <property type="entry name" value="KCHANNEL"/>
</dbReference>
<evidence type="ECO:0000313" key="14">
    <source>
        <dbReference type="EMBL" id="ROS00986.1"/>
    </source>
</evidence>
<reference evidence="14 15" key="1">
    <citation type="submission" date="2018-11" db="EMBL/GenBank/DDBJ databases">
        <title>Genomic Encyclopedia of Type Strains, Phase IV (KMG-IV): sequencing the most valuable type-strain genomes for metagenomic binning, comparative biology and taxonomic classification.</title>
        <authorList>
            <person name="Goeker M."/>
        </authorList>
    </citation>
    <scope>NUCLEOTIDE SEQUENCE [LARGE SCALE GENOMIC DNA]</scope>
    <source>
        <strain evidence="14 15">DSM 100316</strain>
    </source>
</reference>
<sequence>MSAQPFKQTLYDVIFGTNTPAGRRFDVLLINVIIASVLLIMIDSIPTLNKQYHSYFYLLEWLFTLLFLVEYLARLYCSPFRKAYIFSFYGIIDLLSILPSFIGLFIPGAQHLTILRLIRVLRVFRVLKLMRHVDEADTLMMAITRSRRKIFVFFTSVLITTVIFGSLLFVIEGPEHGFTSIPKSVYWAIVTITTVGYGDISPQTPLGQALASLIMITGYAIIAVPTGIITAELSQEIHIKRSHSMCPNCNRGGHESDAEYCKHCGSALNILRDKDDQ</sequence>
<dbReference type="PANTHER" id="PTHR11537:SF254">
    <property type="entry name" value="POTASSIUM VOLTAGE-GATED CHANNEL PROTEIN SHAB"/>
    <property type="match status" value="1"/>
</dbReference>
<feature type="domain" description="Ion transport" evidence="13">
    <location>
        <begin position="24"/>
        <end position="235"/>
    </location>
</feature>
<name>A0A3N2DMF2_9GAMM</name>
<evidence type="ECO:0000256" key="2">
    <source>
        <dbReference type="ARBA" id="ARBA00022448"/>
    </source>
</evidence>
<feature type="transmembrane region" description="Helical" evidence="12">
    <location>
        <begin position="150"/>
        <end position="171"/>
    </location>
</feature>
<dbReference type="InterPro" id="IPR028325">
    <property type="entry name" value="VG_K_chnl"/>
</dbReference>
<evidence type="ECO:0000256" key="12">
    <source>
        <dbReference type="SAM" id="Phobius"/>
    </source>
</evidence>
<evidence type="ECO:0000256" key="7">
    <source>
        <dbReference type="ARBA" id="ARBA00022958"/>
    </source>
</evidence>
<dbReference type="EMBL" id="RKHR01000004">
    <property type="protein sequence ID" value="ROS00986.1"/>
    <property type="molecule type" value="Genomic_DNA"/>
</dbReference>
<keyword evidence="10 12" id="KW-0472">Membrane</keyword>
<dbReference type="Proteomes" id="UP000275394">
    <property type="component" value="Unassembled WGS sequence"/>
</dbReference>
<dbReference type="AlphaFoldDB" id="A0A3N2DMF2"/>
<keyword evidence="8 12" id="KW-1133">Transmembrane helix</keyword>
<evidence type="ECO:0000256" key="4">
    <source>
        <dbReference type="ARBA" id="ARBA00022692"/>
    </source>
</evidence>
<organism evidence="14 15">
    <name type="scientific">Sinobacterium caligoides</name>
    <dbReference type="NCBI Taxonomy" id="933926"/>
    <lineage>
        <taxon>Bacteria</taxon>
        <taxon>Pseudomonadati</taxon>
        <taxon>Pseudomonadota</taxon>
        <taxon>Gammaproteobacteria</taxon>
        <taxon>Cellvibrionales</taxon>
        <taxon>Spongiibacteraceae</taxon>
        <taxon>Sinobacterium</taxon>
    </lineage>
</organism>
<keyword evidence="6" id="KW-0851">Voltage-gated channel</keyword>
<dbReference type="InterPro" id="IPR027359">
    <property type="entry name" value="Volt_channel_dom_sf"/>
</dbReference>
<comment type="subcellular location">
    <subcellularLocation>
        <location evidence="1">Membrane</location>
        <topology evidence="1">Multi-pass membrane protein</topology>
    </subcellularLocation>
</comment>
<keyword evidence="3" id="KW-0633">Potassium transport</keyword>
<feature type="transmembrane region" description="Helical" evidence="12">
    <location>
        <begin position="209"/>
        <end position="231"/>
    </location>
</feature>
<evidence type="ECO:0000256" key="3">
    <source>
        <dbReference type="ARBA" id="ARBA00022538"/>
    </source>
</evidence>
<dbReference type="GO" id="GO:0005249">
    <property type="term" value="F:voltage-gated potassium channel activity"/>
    <property type="evidence" value="ECO:0007669"/>
    <property type="project" value="InterPro"/>
</dbReference>
<dbReference type="Gene3D" id="1.10.287.70">
    <property type="match status" value="1"/>
</dbReference>
<keyword evidence="4 12" id="KW-0812">Transmembrane</keyword>
<accession>A0A3N2DMF2</accession>
<dbReference type="Pfam" id="PF00520">
    <property type="entry name" value="Ion_trans"/>
    <property type="match status" value="1"/>
</dbReference>
<dbReference type="GO" id="GO:0001508">
    <property type="term" value="P:action potential"/>
    <property type="evidence" value="ECO:0007669"/>
    <property type="project" value="TreeGrafter"/>
</dbReference>
<comment type="caution">
    <text evidence="14">The sequence shown here is derived from an EMBL/GenBank/DDBJ whole genome shotgun (WGS) entry which is preliminary data.</text>
</comment>
<evidence type="ECO:0000313" key="15">
    <source>
        <dbReference type="Proteomes" id="UP000275394"/>
    </source>
</evidence>
<evidence type="ECO:0000256" key="9">
    <source>
        <dbReference type="ARBA" id="ARBA00023065"/>
    </source>
</evidence>
<dbReference type="PANTHER" id="PTHR11537">
    <property type="entry name" value="VOLTAGE-GATED POTASSIUM CHANNEL"/>
    <property type="match status" value="1"/>
</dbReference>
<keyword evidence="2" id="KW-0813">Transport</keyword>
<dbReference type="SUPFAM" id="SSF81324">
    <property type="entry name" value="Voltage-gated potassium channels"/>
    <property type="match status" value="1"/>
</dbReference>
<evidence type="ECO:0000256" key="1">
    <source>
        <dbReference type="ARBA" id="ARBA00004141"/>
    </source>
</evidence>
<dbReference type="InterPro" id="IPR005821">
    <property type="entry name" value="Ion_trans_dom"/>
</dbReference>
<evidence type="ECO:0000256" key="6">
    <source>
        <dbReference type="ARBA" id="ARBA00022882"/>
    </source>
</evidence>
<feature type="transmembrane region" description="Helical" evidence="12">
    <location>
        <begin position="85"/>
        <end position="106"/>
    </location>
</feature>
<dbReference type="OrthoDB" id="9799090at2"/>
<keyword evidence="11 14" id="KW-0407">Ion channel</keyword>
<keyword evidence="9" id="KW-0406">Ion transport</keyword>
<keyword evidence="15" id="KW-1185">Reference proteome</keyword>